<feature type="compositionally biased region" description="Acidic residues" evidence="3">
    <location>
        <begin position="26"/>
        <end position="35"/>
    </location>
</feature>
<feature type="non-terminal residue" evidence="4">
    <location>
        <position position="35"/>
    </location>
</feature>
<dbReference type="AlphaFoldDB" id="A0A7L3WDY3"/>
<dbReference type="GO" id="GO:0006355">
    <property type="term" value="P:regulation of DNA-templated transcription"/>
    <property type="evidence" value="ECO:0007669"/>
    <property type="project" value="InterPro"/>
</dbReference>
<evidence type="ECO:0000256" key="1">
    <source>
        <dbReference type="ARBA" id="ARBA00005456"/>
    </source>
</evidence>
<dbReference type="EMBL" id="VZUJ01063368">
    <property type="protein sequence ID" value="NXV74235.1"/>
    <property type="molecule type" value="Genomic_DNA"/>
</dbReference>
<evidence type="ECO:0000256" key="2">
    <source>
        <dbReference type="ARBA" id="ARBA00020469"/>
    </source>
</evidence>
<evidence type="ECO:0000256" key="3">
    <source>
        <dbReference type="SAM" id="MobiDB-lite"/>
    </source>
</evidence>
<keyword evidence="5" id="KW-1185">Reference proteome</keyword>
<feature type="non-terminal residue" evidence="4">
    <location>
        <position position="1"/>
    </location>
</feature>
<accession>A0A7L3WDY3</accession>
<proteinExistence type="inferred from homology"/>
<reference evidence="4 5" key="1">
    <citation type="submission" date="2019-09" db="EMBL/GenBank/DDBJ databases">
        <title>Bird 10,000 Genomes (B10K) Project - Family phase.</title>
        <authorList>
            <person name="Zhang G."/>
        </authorList>
    </citation>
    <scope>NUCLEOTIDE SEQUENCE [LARGE SCALE GENOMIC DNA]</scope>
    <source>
        <strain evidence="4">OUT-0055</strain>
        <tissue evidence="4">Blood</tissue>
    </source>
</reference>
<feature type="region of interest" description="Disordered" evidence="3">
    <location>
        <begin position="15"/>
        <end position="35"/>
    </location>
</feature>
<dbReference type="PANTHER" id="PTHR31489">
    <property type="entry name" value="LIN52 FAMILY MEMBER"/>
    <property type="match status" value="1"/>
</dbReference>
<comment type="similarity">
    <text evidence="1">Belongs to the lin-52 family.</text>
</comment>
<comment type="caution">
    <text evidence="4">The sequence shown here is derived from an EMBL/GenBank/DDBJ whole genome shotgun (WGS) entry which is preliminary data.</text>
</comment>
<evidence type="ECO:0000313" key="4">
    <source>
        <dbReference type="EMBL" id="NXV74235.1"/>
    </source>
</evidence>
<dbReference type="PANTHER" id="PTHR31489:SF2">
    <property type="entry name" value="PROTEIN LIN-52 HOMOLOG"/>
    <property type="match status" value="1"/>
</dbReference>
<gene>
    <name evidence="4" type="primary">Lin52</name>
    <name evidence="4" type="ORF">ATLROG_R06455</name>
</gene>
<sequence length="35" mass="3822">VPGVAEFAASFKSPITSSPPKWMAELENDDIDMLK</sequence>
<dbReference type="GO" id="GO:0070176">
    <property type="term" value="C:DRM complex"/>
    <property type="evidence" value="ECO:0007669"/>
    <property type="project" value="InterPro"/>
</dbReference>
<dbReference type="OrthoDB" id="5834362at2759"/>
<organism evidence="4 5">
    <name type="scientific">Atlantisia rogersi</name>
    <name type="common">Inaccessible Island rail</name>
    <dbReference type="NCBI Taxonomy" id="2478892"/>
    <lineage>
        <taxon>Eukaryota</taxon>
        <taxon>Metazoa</taxon>
        <taxon>Chordata</taxon>
        <taxon>Craniata</taxon>
        <taxon>Vertebrata</taxon>
        <taxon>Euteleostomi</taxon>
        <taxon>Archelosauria</taxon>
        <taxon>Archosauria</taxon>
        <taxon>Dinosauria</taxon>
        <taxon>Saurischia</taxon>
        <taxon>Theropoda</taxon>
        <taxon>Coelurosauria</taxon>
        <taxon>Aves</taxon>
        <taxon>Neognathae</taxon>
        <taxon>Neoaves</taxon>
        <taxon>Gruiformes</taxon>
        <taxon>Rallidae</taxon>
        <taxon>Atlantisia</taxon>
    </lineage>
</organism>
<dbReference type="Proteomes" id="UP000518911">
    <property type="component" value="Unassembled WGS sequence"/>
</dbReference>
<protein>
    <recommendedName>
        <fullName evidence="2">Protein lin-52 homolog</fullName>
    </recommendedName>
</protein>
<name>A0A7L3WDY3_9GRUI</name>
<evidence type="ECO:0000313" key="5">
    <source>
        <dbReference type="Proteomes" id="UP000518911"/>
    </source>
</evidence>
<dbReference type="InterPro" id="IPR018737">
    <property type="entry name" value="DREAM_LIN52"/>
</dbReference>